<keyword evidence="2" id="KW-1185">Reference proteome</keyword>
<dbReference type="RefSeq" id="WP_092548933.1">
    <property type="nucleotide sequence ID" value="NZ_CAWRBG010000051.1"/>
</dbReference>
<protein>
    <recommendedName>
        <fullName evidence="3">N-acetyltransferase domain-containing protein</fullName>
    </recommendedName>
</protein>
<evidence type="ECO:0000313" key="1">
    <source>
        <dbReference type="EMBL" id="SFU42650.1"/>
    </source>
</evidence>
<evidence type="ECO:0008006" key="3">
    <source>
        <dbReference type="Google" id="ProtNLM"/>
    </source>
</evidence>
<proteinExistence type="predicted"/>
<dbReference type="Gene3D" id="3.40.630.30">
    <property type="match status" value="1"/>
</dbReference>
<dbReference type="EMBL" id="FPBJ01000006">
    <property type="protein sequence ID" value="SFU42650.1"/>
    <property type="molecule type" value="Genomic_DNA"/>
</dbReference>
<gene>
    <name evidence="1" type="ORF">SAMN05421784_10678</name>
</gene>
<reference evidence="2" key="1">
    <citation type="submission" date="2016-10" db="EMBL/GenBank/DDBJ databases">
        <authorList>
            <person name="Varghese N."/>
            <person name="Submissions S."/>
        </authorList>
    </citation>
    <scope>NUCLEOTIDE SEQUENCE [LARGE SCALE GENOMIC DNA]</scope>
    <source>
        <strain evidence="2">DSM 18168</strain>
    </source>
</reference>
<dbReference type="Proteomes" id="UP000242496">
    <property type="component" value="Unassembled WGS sequence"/>
</dbReference>
<organism evidence="1 2">
    <name type="scientific">Xenorhabdus koppenhoeferi</name>
    <dbReference type="NCBI Taxonomy" id="351659"/>
    <lineage>
        <taxon>Bacteria</taxon>
        <taxon>Pseudomonadati</taxon>
        <taxon>Pseudomonadota</taxon>
        <taxon>Gammaproteobacteria</taxon>
        <taxon>Enterobacterales</taxon>
        <taxon>Morganellaceae</taxon>
        <taxon>Xenorhabdus</taxon>
    </lineage>
</organism>
<accession>A0A1I7G2G0</accession>
<dbReference type="OrthoDB" id="6442235at2"/>
<name>A0A1I7G2G0_9GAMM</name>
<sequence length="228" mass="26708">MILKSKFFSILDSRIEEPLTRLACYGSSPEVASGTFNVKDYITIREVGHQDAIYFVNKIRTNIINGDWLIEPKQTEELNKDQKNWYSRGKMTYRLLCDMNDIIYSNFDGISNTINHYFYVMFYQETPIGILMLTNDFLRITEPAKIQDFIMHIGIRRCGILLIEHAVNKSNELGKNGNIKLTPAPNARDVYREYGFSFKEGHMLLEPDQNEKWGFRNEKYYFMAGCNY</sequence>
<dbReference type="AlphaFoldDB" id="A0A1I7G2G0"/>
<evidence type="ECO:0000313" key="2">
    <source>
        <dbReference type="Proteomes" id="UP000242496"/>
    </source>
</evidence>